<dbReference type="PANTHER" id="PTHR48125:SF12">
    <property type="entry name" value="AT HOOK TRANSCRIPTION FACTOR FAMILY-RELATED"/>
    <property type="match status" value="1"/>
</dbReference>
<gene>
    <name evidence="2" type="ORF">SCHPADRAFT_1003407</name>
</gene>
<dbReference type="InParanoid" id="A0A0H2RGK3"/>
<feature type="region of interest" description="Disordered" evidence="1">
    <location>
        <begin position="714"/>
        <end position="735"/>
    </location>
</feature>
<evidence type="ECO:0000256" key="1">
    <source>
        <dbReference type="SAM" id="MobiDB-lite"/>
    </source>
</evidence>
<protein>
    <submittedName>
        <fullName evidence="2">Uncharacterized protein</fullName>
    </submittedName>
</protein>
<feature type="region of interest" description="Disordered" evidence="1">
    <location>
        <begin position="136"/>
        <end position="300"/>
    </location>
</feature>
<feature type="compositionally biased region" description="Pro residues" evidence="1">
    <location>
        <begin position="192"/>
        <end position="262"/>
    </location>
</feature>
<reference evidence="2 3" key="1">
    <citation type="submission" date="2015-04" db="EMBL/GenBank/DDBJ databases">
        <title>Complete genome sequence of Schizopora paradoxa KUC8140, a cosmopolitan wood degrader in East Asia.</title>
        <authorList>
            <consortium name="DOE Joint Genome Institute"/>
            <person name="Min B."/>
            <person name="Park H."/>
            <person name="Jang Y."/>
            <person name="Kim J.-J."/>
            <person name="Kim K.H."/>
            <person name="Pangilinan J."/>
            <person name="Lipzen A."/>
            <person name="Riley R."/>
            <person name="Grigoriev I.V."/>
            <person name="Spatafora J.W."/>
            <person name="Choi I.-G."/>
        </authorList>
    </citation>
    <scope>NUCLEOTIDE SEQUENCE [LARGE SCALE GENOMIC DNA]</scope>
    <source>
        <strain evidence="2 3">KUC8140</strain>
    </source>
</reference>
<feature type="compositionally biased region" description="Pro residues" evidence="1">
    <location>
        <begin position="270"/>
        <end position="288"/>
    </location>
</feature>
<keyword evidence="3" id="KW-1185">Reference proteome</keyword>
<feature type="region of interest" description="Disordered" evidence="1">
    <location>
        <begin position="1"/>
        <end position="21"/>
    </location>
</feature>
<feature type="compositionally biased region" description="Basic residues" evidence="1">
    <location>
        <begin position="319"/>
        <end position="330"/>
    </location>
</feature>
<feature type="compositionally biased region" description="Acidic residues" evidence="1">
    <location>
        <begin position="10"/>
        <end position="19"/>
    </location>
</feature>
<organism evidence="2 3">
    <name type="scientific">Schizopora paradoxa</name>
    <dbReference type="NCBI Taxonomy" id="27342"/>
    <lineage>
        <taxon>Eukaryota</taxon>
        <taxon>Fungi</taxon>
        <taxon>Dikarya</taxon>
        <taxon>Basidiomycota</taxon>
        <taxon>Agaricomycotina</taxon>
        <taxon>Agaricomycetes</taxon>
        <taxon>Hymenochaetales</taxon>
        <taxon>Schizoporaceae</taxon>
        <taxon>Schizopora</taxon>
    </lineage>
</organism>
<evidence type="ECO:0000313" key="3">
    <source>
        <dbReference type="Proteomes" id="UP000053477"/>
    </source>
</evidence>
<dbReference type="OrthoDB" id="2690488at2759"/>
<feature type="region of interest" description="Disordered" evidence="1">
    <location>
        <begin position="315"/>
        <end position="426"/>
    </location>
</feature>
<dbReference type="Proteomes" id="UP000053477">
    <property type="component" value="Unassembled WGS sequence"/>
</dbReference>
<dbReference type="AlphaFoldDB" id="A0A0H2RGK3"/>
<name>A0A0H2RGK3_9AGAM</name>
<proteinExistence type="predicted"/>
<feature type="compositionally biased region" description="Basic residues" evidence="1">
    <location>
        <begin position="412"/>
        <end position="421"/>
    </location>
</feature>
<dbReference type="EMBL" id="KQ086734">
    <property type="protein sequence ID" value="KLO04066.1"/>
    <property type="molecule type" value="Genomic_DNA"/>
</dbReference>
<evidence type="ECO:0000313" key="2">
    <source>
        <dbReference type="EMBL" id="KLO04066.1"/>
    </source>
</evidence>
<dbReference type="PANTHER" id="PTHR48125">
    <property type="entry name" value="LP07818P1"/>
    <property type="match status" value="1"/>
</dbReference>
<accession>A0A0H2RGK3</accession>
<feature type="compositionally biased region" description="Basic and acidic residues" evidence="1">
    <location>
        <begin position="724"/>
        <end position="735"/>
    </location>
</feature>
<feature type="compositionally biased region" description="Polar residues" evidence="1">
    <location>
        <begin position="136"/>
        <end position="156"/>
    </location>
</feature>
<feature type="compositionally biased region" description="Acidic residues" evidence="1">
    <location>
        <begin position="353"/>
        <end position="405"/>
    </location>
</feature>
<sequence length="735" mass="79941">MYGSGGEWEPRDDEMDEDDPVQRTDFLADASSFLGIVPHVSGGGTTVDPWNTNANGFSFASFPSGHVLGLNPGVHNSLFGNPAQSFANNDGNGSEDIHMSPVEFDRPDFLTGLWGYDNNGSITGYEDVAGETNIQSGGSSATFTAPGSHLTQNPFNDGTAPLANVLPSNTLPAAPLPPGAPLPSDGTLPLGANPPPAGSHPPPPPPPGVPAPPVAPPPSGGPVPPPPGGPVPPDAPPPSGGPAPPDAPPPGGPVPPDAPPPSGANFPPAGSHPPPPPPPGVPVPPLPPAGTDAQETALLTKVEKVVEKTFMNILDKKLKAARRRASKGKGKSVATTSRNPKGRRSGAGTGDDSLNESDFDGDSSDEDIDVDEDNGEDIDIDEDMDEDIDIDEDMDEGYDGEEEDDGPSKPRLFGKQKRKEKKRDSRLKPIHKDINMVFERFKLVFNKRENLPVLVSQEDVDQFERNAHTGPLIPVGGQPMAMEWNKTLGNSKWNLRAVDILTRYYFERLEGGRCEVKEAKFVDGVTDMKWIKKGVTWRFNKLRIKWTRRDEYEDRDEKKKLLGRKETRQATRRNVRKRIAKFFAKDIVKFEDKQPDVASMAKWKTIYKIIKDLNIDGQSGDQSEGYDALGVKQVRRLGQPFLNPELTSLKQAVDTYGPLVQEIKKKEKQGHPAIARLPESRADAPGFMVNLPVNWYNPTWYKTLSVEAKQALNAQKKKPIPKLEPYKAPEKMVTD</sequence>
<dbReference type="STRING" id="27342.A0A0H2RGK3"/>